<protein>
    <submittedName>
        <fullName evidence="4">Uncharacterized protein</fullName>
    </submittedName>
</protein>
<evidence type="ECO:0000313" key="4">
    <source>
        <dbReference type="EMBL" id="ANH56452.1"/>
    </source>
</evidence>
<reference evidence="4" key="1">
    <citation type="journal article" date="2016" name="BMC Genomics">
        <title>Genome sequence and comparative analysis of clavicipitaceous insect-pathogenic fungus Aschersonia badia with Metarhizium spp.</title>
        <authorList>
            <person name="Agrawal Y."/>
            <person name="Narwani T."/>
            <person name="Subramanian S."/>
        </authorList>
    </citation>
    <scope>NUCLEOTIDE SEQUENCE</scope>
    <source>
        <strain evidence="4">MTCC 10142</strain>
    </source>
</reference>
<name>A0A173GN45_9HYPO</name>
<dbReference type="GO" id="GO:0005576">
    <property type="term" value="C:extracellular region"/>
    <property type="evidence" value="ECO:0007669"/>
    <property type="project" value="TreeGrafter"/>
</dbReference>
<dbReference type="SUPFAM" id="SSF51445">
    <property type="entry name" value="(Trans)glycosidases"/>
    <property type="match status" value="1"/>
</dbReference>
<dbReference type="EMBL" id="KU202542">
    <property type="protein sequence ID" value="ANH56452.1"/>
    <property type="molecule type" value="Genomic_DNA"/>
</dbReference>
<comment type="subcellular location">
    <subcellularLocation>
        <location evidence="1">Cell envelope</location>
    </subcellularLocation>
</comment>
<dbReference type="Gene3D" id="3.20.20.80">
    <property type="entry name" value="Glycosidases"/>
    <property type="match status" value="1"/>
</dbReference>
<dbReference type="GO" id="GO:0009277">
    <property type="term" value="C:fungal-type cell wall"/>
    <property type="evidence" value="ECO:0007669"/>
    <property type="project" value="TreeGrafter"/>
</dbReference>
<accession>A0A173GN45</accession>
<feature type="non-terminal residue" evidence="4">
    <location>
        <position position="579"/>
    </location>
</feature>
<dbReference type="AlphaFoldDB" id="A0A173GN45"/>
<evidence type="ECO:0000256" key="2">
    <source>
        <dbReference type="ARBA" id="ARBA00008773"/>
    </source>
</evidence>
<keyword evidence="3" id="KW-0378">Hydrolase</keyword>
<comment type="similarity">
    <text evidence="2">Belongs to the glycosyl hydrolase 17 family.</text>
</comment>
<organism evidence="4">
    <name type="scientific">Hypocrella siamensis</name>
    <dbReference type="NCBI Taxonomy" id="696354"/>
    <lineage>
        <taxon>Eukaryota</taxon>
        <taxon>Fungi</taxon>
        <taxon>Dikarya</taxon>
        <taxon>Ascomycota</taxon>
        <taxon>Pezizomycotina</taxon>
        <taxon>Sordariomycetes</taxon>
        <taxon>Hypocreomycetidae</taxon>
        <taxon>Hypocreales</taxon>
        <taxon>Clavicipitaceae</taxon>
        <taxon>Hypocrella</taxon>
    </lineage>
</organism>
<evidence type="ECO:0000256" key="3">
    <source>
        <dbReference type="ARBA" id="ARBA00022801"/>
    </source>
</evidence>
<dbReference type="InterPro" id="IPR050732">
    <property type="entry name" value="Beta-glucan_modifiers"/>
</dbReference>
<dbReference type="PANTHER" id="PTHR16631:SF16">
    <property type="entry name" value="GPI-ANCHORED CELL WALL BETA-1,3-ENDOGLUCANASE EGLC"/>
    <property type="match status" value="1"/>
</dbReference>
<proteinExistence type="inferred from homology"/>
<dbReference type="GO" id="GO:0009986">
    <property type="term" value="C:cell surface"/>
    <property type="evidence" value="ECO:0007669"/>
    <property type="project" value="TreeGrafter"/>
</dbReference>
<dbReference type="GO" id="GO:0071555">
    <property type="term" value="P:cell wall organization"/>
    <property type="evidence" value="ECO:0007669"/>
    <property type="project" value="TreeGrafter"/>
</dbReference>
<evidence type="ECO:0000256" key="1">
    <source>
        <dbReference type="ARBA" id="ARBA00004196"/>
    </source>
</evidence>
<dbReference type="PANTHER" id="PTHR16631">
    <property type="entry name" value="GLUCAN 1,3-BETA-GLUCOSIDASE"/>
    <property type="match status" value="1"/>
</dbReference>
<sequence>MVAVALAVVVSADNNTKILGFNSGNTFPDRSPKVKKDWLAEIKTAQTLENSPGFNALRLFSCLQADSDSPIEAFEAAVETQTKLLLGIWASGTTNINKEVEALRKTVDKYGSKFTDLVVGVSVGSEDVYRQSELGIKNKAGVGNSADSIMSFIKDFRSKMATTALAQIPVGHVDTWDAWSNTSSKALIETVDWIGMDDYAFYEDRKPNEIRNAGVLFDQAYAEVLKVAGGKPVWATETGWPVSGPDWGQAVASVQNAKYYWNEVGCRRLFNKVPTFWYTLRDSNPANQLKFAVSKDLATKPAYDLTCPNKFETKDDANTSGIINAATANGVPKPVAASCQGNNCVPVPGRSGAMPAIIRSITNMPPSKEKQCSLQANTQSPGRVRPSAANLLVVDMEEDGVRQGFDHRGPDPERHRRRVAQNRLDGLVQFEQGRRHAPAARVAPPPQEPDVSPLRAVRFQQGLRAPVPGRHEDGQQHRLRLGVHVRQRAVSAEHSLGLPEGRVDPHDELVARQELQRLAAVAVQIVLLARLVGSSPVVAPVHNGRLSGEQLALEREPDLGRAQEAHADVPCAVELPALA</sequence>
<dbReference type="InterPro" id="IPR017853">
    <property type="entry name" value="GH"/>
</dbReference>
<dbReference type="GO" id="GO:0042973">
    <property type="term" value="F:glucan endo-1,3-beta-D-glucosidase activity"/>
    <property type="evidence" value="ECO:0007669"/>
    <property type="project" value="TreeGrafter"/>
</dbReference>